<dbReference type="OrthoDB" id="6243574at2759"/>
<dbReference type="EMBL" id="DS268488">
    <property type="protein sequence ID" value="EFP10710.1"/>
    <property type="molecule type" value="Genomic_DNA"/>
</dbReference>
<dbReference type="Pfam" id="PF00078">
    <property type="entry name" value="RVT_1"/>
    <property type="match status" value="1"/>
</dbReference>
<feature type="domain" description="Reverse transcriptase" evidence="1">
    <location>
        <begin position="286"/>
        <end position="547"/>
    </location>
</feature>
<keyword evidence="3" id="KW-1185">Reference proteome</keyword>
<evidence type="ECO:0000313" key="3">
    <source>
        <dbReference type="Proteomes" id="UP000008281"/>
    </source>
</evidence>
<dbReference type="AlphaFoldDB" id="E3MWM8"/>
<dbReference type="HOGENOM" id="CLU_000680_20_2_1"/>
<dbReference type="PROSITE" id="PS50878">
    <property type="entry name" value="RT_POL"/>
    <property type="match status" value="1"/>
</dbReference>
<reference evidence="2" key="1">
    <citation type="submission" date="2007-07" db="EMBL/GenBank/DDBJ databases">
        <title>PCAP assembly of the Caenorhabditis remanei genome.</title>
        <authorList>
            <consortium name="The Caenorhabditis remanei Sequencing Consortium"/>
            <person name="Wilson R.K."/>
        </authorList>
    </citation>
    <scope>NUCLEOTIDE SEQUENCE [LARGE SCALE GENOMIC DNA]</scope>
    <source>
        <strain evidence="2">PB4641</strain>
    </source>
</reference>
<dbReference type="InterPro" id="IPR000477">
    <property type="entry name" value="RT_dom"/>
</dbReference>
<dbReference type="Proteomes" id="UP000008281">
    <property type="component" value="Unassembled WGS sequence"/>
</dbReference>
<dbReference type="OMA" id="NDLSHIC"/>
<dbReference type="PRINTS" id="PR01345">
    <property type="entry name" value="CERVTRCPTASE"/>
</dbReference>
<dbReference type="STRING" id="31234.E3MWM8"/>
<name>E3MWM8_CAERE</name>
<evidence type="ECO:0000313" key="2">
    <source>
        <dbReference type="EMBL" id="EFP10710.1"/>
    </source>
</evidence>
<dbReference type="PANTHER" id="PTHR33332">
    <property type="entry name" value="REVERSE TRANSCRIPTASE DOMAIN-CONTAINING PROTEIN"/>
    <property type="match status" value="1"/>
</dbReference>
<dbReference type="InParanoid" id="E3MWM8"/>
<dbReference type="InterPro" id="IPR043502">
    <property type="entry name" value="DNA/RNA_pol_sf"/>
</dbReference>
<gene>
    <name evidence="2" type="ORF">CRE_02509</name>
</gene>
<protein>
    <recommendedName>
        <fullName evidence="1">Reverse transcriptase domain-containing protein</fullName>
    </recommendedName>
</protein>
<proteinExistence type="predicted"/>
<dbReference type="CDD" id="cd01650">
    <property type="entry name" value="RT_nLTR_like"/>
    <property type="match status" value="1"/>
</dbReference>
<evidence type="ECO:0000259" key="1">
    <source>
        <dbReference type="PROSITE" id="PS50878"/>
    </source>
</evidence>
<dbReference type="SUPFAM" id="SSF56672">
    <property type="entry name" value="DNA/RNA polymerases"/>
    <property type="match status" value="1"/>
</dbReference>
<accession>E3MWM8</accession>
<organism evidence="3">
    <name type="scientific">Caenorhabditis remanei</name>
    <name type="common">Caenorhabditis vulgaris</name>
    <dbReference type="NCBI Taxonomy" id="31234"/>
    <lineage>
        <taxon>Eukaryota</taxon>
        <taxon>Metazoa</taxon>
        <taxon>Ecdysozoa</taxon>
        <taxon>Nematoda</taxon>
        <taxon>Chromadorea</taxon>
        <taxon>Rhabditida</taxon>
        <taxon>Rhabditina</taxon>
        <taxon>Rhabditomorpha</taxon>
        <taxon>Rhabditoidea</taxon>
        <taxon>Rhabditidae</taxon>
        <taxon>Peloderinae</taxon>
        <taxon>Caenorhabditis</taxon>
    </lineage>
</organism>
<dbReference type="eggNOG" id="KOG1075">
    <property type="taxonomic scope" value="Eukaryota"/>
</dbReference>
<sequence length="614" mass="69757">MHDTHFENEFLEVLDLKYTPMWTIGVAEKRFESAMPLMMSDHYSVHFSTDFTKEAGSCRKVKKLLNYRRCDIDSLNAYLDGFNWAKQFSFFSTLNTKISHFLNIFNESIDMFTPLMTINSRSAVVSRQCTYKLLKRRNKSFDSKKLKSKVKSCLKRIRKRIRKSENEIIGSANSRRLFGFVKRRLTSSSSITKLLVNGSLVTEPSEIADQFIKTFADNFTIPSPPHPALPHPKPKNIFVDLSPLSVFLAISKLHPKIGYSTDRINFYIIKKCANSISVPLSLLFTESLSARKFPDCWKTATVIPLHKKGSTLDPSNFRPISLTHPLARLFERLILKPIKSELAAQLSKKQYGFLSNRSCPLALIDATSQYHLTLSKPKAFMDVILIDFRKAFDSVPHDLLLFKLMHFGLDSSLCDWFRSFLSNRESRVKIDDYISDNSFNNVSGVLQGTVTGPFLFLIYINDLIQSLPSDVYSIAFADDLKIYSENPASLQETLNVISDWCNQWKLQLAENKTVVLHLGVSNPHKDYFIGNAKLASANTARDLGLLVDCDLNSLIPSFVQHSNTLANYFTLQTLSVHLNLNLPSVSSLVKYSTDVTYPSNPPHPMHIFPLMNDA</sequence>